<organism evidence="3">
    <name type="scientific">Skeletonema marinoi</name>
    <dbReference type="NCBI Taxonomy" id="267567"/>
    <lineage>
        <taxon>Eukaryota</taxon>
        <taxon>Sar</taxon>
        <taxon>Stramenopiles</taxon>
        <taxon>Ochrophyta</taxon>
        <taxon>Bacillariophyta</taxon>
        <taxon>Coscinodiscophyceae</taxon>
        <taxon>Thalassiosirophycidae</taxon>
        <taxon>Thalassiosirales</taxon>
        <taxon>Skeletonemataceae</taxon>
        <taxon>Skeletonema</taxon>
        <taxon>Skeletonema marinoi-dohrnii complex</taxon>
    </lineage>
</organism>
<feature type="domain" description="Helicase-associated" evidence="2">
    <location>
        <begin position="327"/>
        <end position="390"/>
    </location>
</feature>
<dbReference type="EMBL" id="HBGZ01000001">
    <property type="protein sequence ID" value="CAD9569354.1"/>
    <property type="molecule type" value="Transcribed_RNA"/>
</dbReference>
<evidence type="ECO:0000313" key="3">
    <source>
        <dbReference type="EMBL" id="CAD9569354.1"/>
    </source>
</evidence>
<reference evidence="3" key="1">
    <citation type="submission" date="2021-01" db="EMBL/GenBank/DDBJ databases">
        <authorList>
            <person name="Corre E."/>
            <person name="Pelletier E."/>
            <person name="Niang G."/>
            <person name="Scheremetjew M."/>
            <person name="Finn R."/>
            <person name="Kale V."/>
            <person name="Holt S."/>
            <person name="Cochrane G."/>
            <person name="Meng A."/>
            <person name="Brown T."/>
            <person name="Cohen L."/>
        </authorList>
    </citation>
    <scope>NUCLEOTIDE SEQUENCE</scope>
    <source>
        <strain evidence="3">SM1012Den-03</strain>
    </source>
</reference>
<dbReference type="Gene3D" id="6.10.140.530">
    <property type="match status" value="4"/>
</dbReference>
<feature type="region of interest" description="Disordered" evidence="1">
    <location>
        <begin position="1"/>
        <end position="161"/>
    </location>
</feature>
<evidence type="ECO:0000259" key="2">
    <source>
        <dbReference type="Pfam" id="PF03457"/>
    </source>
</evidence>
<proteinExistence type="predicted"/>
<feature type="domain" description="Helicase-associated" evidence="2">
    <location>
        <begin position="506"/>
        <end position="573"/>
    </location>
</feature>
<protein>
    <recommendedName>
        <fullName evidence="2">Helicase-associated domain-containing protein</fullName>
    </recommendedName>
</protein>
<gene>
    <name evidence="3" type="ORF">SMAR0320_LOCUS1</name>
</gene>
<sequence length="719" mass="81424">MMSSVVTKKSLGGDDTCTSTANASSTTLKCSPITTKQKKRSSSQSSIPQKCSAGESLSVEGDDYPETAQNLLLDDTYSEDELGRWMEEQQQLSQTQKLNDDSSVMSRQLSSTSKPRSKRPASGPSESDLHTTTSSSKRRKESSSHLPVPNNDDKSEARKRMDKALHDRYQCQMALRDSLVALREAQALVRACRKKYNAAKCNAQTVAKNECETLLKEENTWNEFFQKLKAYKERTGHCNVKQNFASKDSKNCPETAKLSAWVGRNRKDGKQRRRAGSVEDGSSGTVSDDQDDNASVFDEVEPDSIHADPYKLIALDQIGFDWDPRNSRWMSSYEELKAFKLLNGNTLVPHANCGLGSWVKRQQVQYTLYTKGDGSKSELTEERVRLLNTLCFVWSRRSNTWNESFQRLSKWKEDHGNCNIPDDSDDPELVALNKWIADQRMHYKRQSCEDEETGTDDATTSTKAAESSSNNGGGSSKQKGKRKVPRLTAEKISQLTSIGFEFDSRDAKWMQRLDELYKYKEEHGDFLVPSTYPDNPTLSNWVASQRAQYKLYKKGGKTNLTERRLKILIDAGFSFSGVVNDNRQKETKETSHQDRVAFDAKPWLEKYKDLLFFIASNDGMESLQNDIPYLAEWNAKEHDDSRVEGTALTENNSAEGEDEMKERASLMEASDFFAFCQGTKEKIILLRDSADVESTYKEGLWDQQPNDTKMMNTNNDNLC</sequence>
<feature type="compositionally biased region" description="Low complexity" evidence="1">
    <location>
        <begin position="456"/>
        <end position="470"/>
    </location>
</feature>
<feature type="compositionally biased region" description="Low complexity" evidence="1">
    <location>
        <begin position="42"/>
        <end position="52"/>
    </location>
</feature>
<feature type="region of interest" description="Disordered" evidence="1">
    <location>
        <begin position="640"/>
        <end position="660"/>
    </location>
</feature>
<dbReference type="PANTHER" id="PTHR33418:SF1">
    <property type="entry name" value="HELICASE-ASSOCIATED DOMAIN-CONTAINING PROTEIN"/>
    <property type="match status" value="1"/>
</dbReference>
<dbReference type="Pfam" id="PF03457">
    <property type="entry name" value="HA"/>
    <property type="match status" value="4"/>
</dbReference>
<feature type="compositionally biased region" description="Low complexity" evidence="1">
    <location>
        <begin position="16"/>
        <end position="27"/>
    </location>
</feature>
<name>A0A7S2K8F6_9STRA</name>
<feature type="compositionally biased region" description="Basic and acidic residues" evidence="1">
    <location>
        <begin position="151"/>
        <end position="161"/>
    </location>
</feature>
<dbReference type="InterPro" id="IPR005114">
    <property type="entry name" value="Helicase_assoc"/>
</dbReference>
<dbReference type="PANTHER" id="PTHR33418">
    <property type="entry name" value="HELICASE-ASSOCIATED"/>
    <property type="match status" value="1"/>
</dbReference>
<dbReference type="AlphaFoldDB" id="A0A7S2K8F6"/>
<evidence type="ECO:0000256" key="1">
    <source>
        <dbReference type="SAM" id="MobiDB-lite"/>
    </source>
</evidence>
<feature type="domain" description="Helicase-associated" evidence="2">
    <location>
        <begin position="398"/>
        <end position="500"/>
    </location>
</feature>
<feature type="region of interest" description="Disordered" evidence="1">
    <location>
        <begin position="446"/>
        <end position="488"/>
    </location>
</feature>
<feature type="compositionally biased region" description="Polar residues" evidence="1">
    <location>
        <begin position="88"/>
        <end position="114"/>
    </location>
</feature>
<feature type="domain" description="Helicase-associated" evidence="2">
    <location>
        <begin position="218"/>
        <end position="290"/>
    </location>
</feature>
<feature type="region of interest" description="Disordered" evidence="1">
    <location>
        <begin position="263"/>
        <end position="294"/>
    </location>
</feature>
<accession>A0A7S2K8F6</accession>